<evidence type="ECO:0000313" key="5">
    <source>
        <dbReference type="Proteomes" id="UP000287374"/>
    </source>
</evidence>
<evidence type="ECO:0000313" key="4">
    <source>
        <dbReference type="Proteomes" id="UP000247152"/>
    </source>
</evidence>
<dbReference type="Proteomes" id="UP000287374">
    <property type="component" value="Unassembled WGS sequence"/>
</dbReference>
<dbReference type="Proteomes" id="UP000247152">
    <property type="component" value="Unassembled WGS sequence"/>
</dbReference>
<dbReference type="EMBL" id="RZGX01000002">
    <property type="protein sequence ID" value="RUR26013.1"/>
    <property type="molecule type" value="Genomic_DNA"/>
</dbReference>
<protein>
    <submittedName>
        <fullName evidence="2">Uncharacterized protein</fullName>
    </submittedName>
</protein>
<keyword evidence="5" id="KW-1185">Reference proteome</keyword>
<dbReference type="AlphaFoldDB" id="A0A317U8S3"/>
<evidence type="ECO:0000256" key="1">
    <source>
        <dbReference type="SAM" id="MobiDB-lite"/>
    </source>
</evidence>
<name>A0A317U8S3_9GAMM</name>
<dbReference type="OrthoDB" id="5653457at2"/>
<feature type="region of interest" description="Disordered" evidence="1">
    <location>
        <begin position="14"/>
        <end position="40"/>
    </location>
</feature>
<evidence type="ECO:0000313" key="2">
    <source>
        <dbReference type="EMBL" id="PWY57715.1"/>
    </source>
</evidence>
<reference evidence="3 5" key="2">
    <citation type="submission" date="2018-12" db="EMBL/GenBank/DDBJ databases">
        <title>Legionella sp,whole genome shotgun sequence.</title>
        <authorList>
            <person name="Wu H."/>
        </authorList>
    </citation>
    <scope>NUCLEOTIDE SEQUENCE [LARGE SCALE GENOMIC DNA]</scope>
    <source>
        <strain evidence="3">Km489</strain>
        <strain evidence="5">km489</strain>
    </source>
</reference>
<sequence length="220" mass="24826">MKSLKELFKKISAGNQNKSTSSDATVIKSPDEQPVSNDKPLFAPTQPTHDFFSHPKMSDLAQVGQTKSLGYLPLELIRGSGFELFQVTQLLKKRGVKFFVIPNPTPEELYAFNPTKNLYVHIADKKEYKVIPKGGFSSIRSGALVAYDEDAVNAFLKENNDLINEENNNEPNSENHWPTEAADFVNMLFRKKAESAQMNYLVHKIFEEMPNQSNQDLTAK</sequence>
<reference evidence="2 4" key="1">
    <citation type="submission" date="2018-05" db="EMBL/GenBank/DDBJ databases">
        <title>Legionella qingyii sp.nov., whole genome shotgun sequence.</title>
        <authorList>
            <person name="Wu H."/>
            <person name="Zhu Q."/>
            <person name="Hu C."/>
        </authorList>
    </citation>
    <scope>NUCLEOTIDE SEQUENCE [LARGE SCALE GENOMIC DNA]</scope>
    <source>
        <strain evidence="2 4">HEB18</strain>
    </source>
</reference>
<gene>
    <name evidence="2" type="ORF">DGG96_00800</name>
    <name evidence="3" type="ORF">ELY20_01590</name>
</gene>
<feature type="compositionally biased region" description="Polar residues" evidence="1">
    <location>
        <begin position="14"/>
        <end position="24"/>
    </location>
</feature>
<proteinExistence type="predicted"/>
<organism evidence="2 4">
    <name type="scientific">Legionella qingyii</name>
    <dbReference type="NCBI Taxonomy" id="2184757"/>
    <lineage>
        <taxon>Bacteria</taxon>
        <taxon>Pseudomonadati</taxon>
        <taxon>Pseudomonadota</taxon>
        <taxon>Gammaproteobacteria</taxon>
        <taxon>Legionellales</taxon>
        <taxon>Legionellaceae</taxon>
        <taxon>Legionella</taxon>
    </lineage>
</organism>
<comment type="caution">
    <text evidence="2">The sequence shown here is derived from an EMBL/GenBank/DDBJ whole genome shotgun (WGS) entry which is preliminary data.</text>
</comment>
<accession>A0A317U8S3</accession>
<dbReference type="EMBL" id="QHJG01000001">
    <property type="protein sequence ID" value="PWY57715.1"/>
    <property type="molecule type" value="Genomic_DNA"/>
</dbReference>
<evidence type="ECO:0000313" key="3">
    <source>
        <dbReference type="EMBL" id="RUR26013.1"/>
    </source>
</evidence>